<dbReference type="InterPro" id="IPR033138">
    <property type="entry name" value="Cu_oxidase_CS"/>
</dbReference>
<evidence type="ECO:0000256" key="5">
    <source>
        <dbReference type="SAM" id="MobiDB-lite"/>
    </source>
</evidence>
<dbReference type="PANTHER" id="PTHR11709">
    <property type="entry name" value="MULTI-COPPER OXIDASE"/>
    <property type="match status" value="1"/>
</dbReference>
<dbReference type="InterPro" id="IPR008972">
    <property type="entry name" value="Cupredoxin"/>
</dbReference>
<sequence length="675" mass="74807">MESGKKARRRLSATSTATNDNEDEDEDEDEASTELLVLARERAHDEQPSSSSLRHQEDESRGDSGGWLRPLGVLFLLLLLAAITFSAVQTLFQPAPESTAPAIPQASIKGQMLGIQLHPYDHVSRPSKIITHHWNITSDYRSPDGVKKQVFLVNGQFPGPTIECRSGDRLVIHVTNSLSSGEGVSIHWHGLHMRNANLMDGAVGFTQCPIANGTTFIYEFDVGNYQAGTFWWHAHSQVQRGDGMYGGLVVHKPSTIDSELGLYGSEREVLLMIGDWYHRSSSDVLSWYMSTRGFGNEPVPDSLLVNGAGKFICSMAVPARPVDCVDISDENVLSILGYDDRTGPIRLRVVNVGSLAGFTIGLSSGNFTPLTVDGDFLIAGNISNSVGVLYPGERVDLLLHSVVSASNDLPQLHINLDPDPFLEAKKYYRNFKYPNPALRPNQSFPLATGAQVSTEEIRVHEYKQPLYFDLTAATAPKTHDYRNKLAERAEQTILLYTKTQKLAKLSNHPTGFINRTSWAPQTTPPFPLLSLPRSQWDANQLVPWIPFSAESRSWVEIIINNLDDGAHPFHLHGHDFYVLASHRSEYGWGSYSPYETSGSFSIEPKLNLVNPIKKDTVSVPRRGYVVLRFLADNPGIWMFHCHVLFHQASGMAMGLLVNADKEHAQVDPIAKSLCS</sequence>
<evidence type="ECO:0000313" key="11">
    <source>
        <dbReference type="Proteomes" id="UP000481288"/>
    </source>
</evidence>
<dbReference type="PANTHER" id="PTHR11709:SF394">
    <property type="entry name" value="FI03373P-RELATED"/>
    <property type="match status" value="1"/>
</dbReference>
<name>A0A7D8ZAP3_9HELO</name>
<dbReference type="GO" id="GO:0016491">
    <property type="term" value="F:oxidoreductase activity"/>
    <property type="evidence" value="ECO:0007669"/>
    <property type="project" value="UniProtKB-KW"/>
</dbReference>
<dbReference type="EMBL" id="QGMG01000103">
    <property type="protein sequence ID" value="TVY57285.1"/>
    <property type="molecule type" value="Genomic_DNA"/>
</dbReference>
<dbReference type="CDD" id="cd04205">
    <property type="entry name" value="CuRO_2_LCC_like"/>
    <property type="match status" value="1"/>
</dbReference>
<dbReference type="PROSITE" id="PS00080">
    <property type="entry name" value="MULTICOPPER_OXIDASE2"/>
    <property type="match status" value="1"/>
</dbReference>
<dbReference type="Pfam" id="PF07731">
    <property type="entry name" value="Cu-oxidase_2"/>
    <property type="match status" value="1"/>
</dbReference>
<dbReference type="CDD" id="cd04206">
    <property type="entry name" value="CuRO_1_LCC_like"/>
    <property type="match status" value="1"/>
</dbReference>
<comment type="caution">
    <text evidence="10">The sequence shown here is derived from an EMBL/GenBank/DDBJ whole genome shotgun (WGS) entry which is preliminary data.</text>
</comment>
<keyword evidence="3" id="KW-0560">Oxidoreductase</keyword>
<dbReference type="Proteomes" id="UP000481288">
    <property type="component" value="Unassembled WGS sequence"/>
</dbReference>
<evidence type="ECO:0000313" key="10">
    <source>
        <dbReference type="EMBL" id="TVY57285.1"/>
    </source>
</evidence>
<evidence type="ECO:0000259" key="8">
    <source>
        <dbReference type="Pfam" id="PF07731"/>
    </source>
</evidence>
<evidence type="ECO:0000256" key="4">
    <source>
        <dbReference type="ARBA" id="ARBA00023008"/>
    </source>
</evidence>
<evidence type="ECO:0000256" key="1">
    <source>
        <dbReference type="ARBA" id="ARBA00010609"/>
    </source>
</evidence>
<evidence type="ECO:0000256" key="6">
    <source>
        <dbReference type="SAM" id="Phobius"/>
    </source>
</evidence>
<dbReference type="InterPro" id="IPR002355">
    <property type="entry name" value="Cu_oxidase_Cu_BS"/>
</dbReference>
<dbReference type="InterPro" id="IPR045087">
    <property type="entry name" value="Cu-oxidase_fam"/>
</dbReference>
<dbReference type="InterPro" id="IPR011706">
    <property type="entry name" value="Cu-oxidase_C"/>
</dbReference>
<dbReference type="Gene3D" id="2.60.40.420">
    <property type="entry name" value="Cupredoxins - blue copper proteins"/>
    <property type="match status" value="3"/>
</dbReference>
<dbReference type="Pfam" id="PF00394">
    <property type="entry name" value="Cu-oxidase"/>
    <property type="match status" value="1"/>
</dbReference>
<feature type="compositionally biased region" description="Acidic residues" evidence="5">
    <location>
        <begin position="20"/>
        <end position="32"/>
    </location>
</feature>
<gene>
    <name evidence="10" type="primary">ptaE</name>
    <name evidence="10" type="ORF">LCER1_G002080</name>
</gene>
<dbReference type="AlphaFoldDB" id="A0A7D8ZAP3"/>
<keyword evidence="11" id="KW-1185">Reference proteome</keyword>
<keyword evidence="6" id="KW-0812">Transmembrane</keyword>
<dbReference type="CDD" id="cd13910">
    <property type="entry name" value="CuRO_3_MCO_like_4"/>
    <property type="match status" value="1"/>
</dbReference>
<reference evidence="10 11" key="1">
    <citation type="submission" date="2018-05" db="EMBL/GenBank/DDBJ databases">
        <title>Whole genome sequencing for identification of molecular markers to develop diagnostic detection tools for the regulated plant pathogen Lachnellula willkommii.</title>
        <authorList>
            <person name="Giroux E."/>
            <person name="Bilodeau G."/>
        </authorList>
    </citation>
    <scope>NUCLEOTIDE SEQUENCE [LARGE SCALE GENOMIC DNA]</scope>
    <source>
        <strain evidence="10 11">CBS 625.97</strain>
    </source>
</reference>
<dbReference type="Pfam" id="PF07732">
    <property type="entry name" value="Cu-oxidase_3"/>
    <property type="match status" value="1"/>
</dbReference>
<dbReference type="GO" id="GO:0005507">
    <property type="term" value="F:copper ion binding"/>
    <property type="evidence" value="ECO:0007669"/>
    <property type="project" value="InterPro"/>
</dbReference>
<keyword evidence="2" id="KW-0479">Metal-binding</keyword>
<dbReference type="InterPro" id="IPR001117">
    <property type="entry name" value="Cu-oxidase_2nd"/>
</dbReference>
<protein>
    <submittedName>
        <fullName evidence="10">Oxidoreductase ptaE</fullName>
    </submittedName>
</protein>
<evidence type="ECO:0000259" key="7">
    <source>
        <dbReference type="Pfam" id="PF00394"/>
    </source>
</evidence>
<dbReference type="OrthoDB" id="2121828at2759"/>
<feature type="region of interest" description="Disordered" evidence="5">
    <location>
        <begin position="1"/>
        <end position="63"/>
    </location>
</feature>
<dbReference type="InterPro" id="IPR011707">
    <property type="entry name" value="Cu-oxidase-like_N"/>
</dbReference>
<dbReference type="PROSITE" id="PS00079">
    <property type="entry name" value="MULTICOPPER_OXIDASE1"/>
    <property type="match status" value="1"/>
</dbReference>
<accession>A0A7D8ZAP3</accession>
<keyword evidence="6" id="KW-0472">Membrane</keyword>
<dbReference type="SUPFAM" id="SSF49503">
    <property type="entry name" value="Cupredoxins"/>
    <property type="match status" value="3"/>
</dbReference>
<feature type="domain" description="Plastocyanin-like" evidence="8">
    <location>
        <begin position="544"/>
        <end position="659"/>
    </location>
</feature>
<proteinExistence type="inferred from homology"/>
<evidence type="ECO:0000256" key="2">
    <source>
        <dbReference type="ARBA" id="ARBA00022723"/>
    </source>
</evidence>
<keyword evidence="4" id="KW-0186">Copper</keyword>
<feature type="compositionally biased region" description="Basic residues" evidence="5">
    <location>
        <begin position="1"/>
        <end position="11"/>
    </location>
</feature>
<evidence type="ECO:0000259" key="9">
    <source>
        <dbReference type="Pfam" id="PF07732"/>
    </source>
</evidence>
<comment type="similarity">
    <text evidence="1">Belongs to the multicopper oxidase family.</text>
</comment>
<feature type="domain" description="Plastocyanin-like" evidence="7">
    <location>
        <begin position="268"/>
        <end position="400"/>
    </location>
</feature>
<feature type="transmembrane region" description="Helical" evidence="6">
    <location>
        <begin position="71"/>
        <end position="92"/>
    </location>
</feature>
<feature type="domain" description="Plastocyanin-like" evidence="9">
    <location>
        <begin position="137"/>
        <end position="254"/>
    </location>
</feature>
<organism evidence="10 11">
    <name type="scientific">Lachnellula cervina</name>
    <dbReference type="NCBI Taxonomy" id="1316786"/>
    <lineage>
        <taxon>Eukaryota</taxon>
        <taxon>Fungi</taxon>
        <taxon>Dikarya</taxon>
        <taxon>Ascomycota</taxon>
        <taxon>Pezizomycotina</taxon>
        <taxon>Leotiomycetes</taxon>
        <taxon>Helotiales</taxon>
        <taxon>Lachnaceae</taxon>
        <taxon>Lachnellula</taxon>
    </lineage>
</organism>
<evidence type="ECO:0000256" key="3">
    <source>
        <dbReference type="ARBA" id="ARBA00023002"/>
    </source>
</evidence>
<keyword evidence="6" id="KW-1133">Transmembrane helix</keyword>